<protein>
    <recommendedName>
        <fullName evidence="4">Secreted protein</fullName>
    </recommendedName>
</protein>
<feature type="signal peptide" evidence="1">
    <location>
        <begin position="1"/>
        <end position="18"/>
    </location>
</feature>
<comment type="caution">
    <text evidence="2">The sequence shown here is derived from an EMBL/GenBank/DDBJ whole genome shotgun (WGS) entry which is preliminary data.</text>
</comment>
<gene>
    <name evidence="2" type="ORF">BKA59DRAFT_473061</name>
</gene>
<dbReference type="Proteomes" id="UP000813427">
    <property type="component" value="Unassembled WGS sequence"/>
</dbReference>
<organism evidence="2 3">
    <name type="scientific">Fusarium tricinctum</name>
    <dbReference type="NCBI Taxonomy" id="61284"/>
    <lineage>
        <taxon>Eukaryota</taxon>
        <taxon>Fungi</taxon>
        <taxon>Dikarya</taxon>
        <taxon>Ascomycota</taxon>
        <taxon>Pezizomycotina</taxon>
        <taxon>Sordariomycetes</taxon>
        <taxon>Hypocreomycetidae</taxon>
        <taxon>Hypocreales</taxon>
        <taxon>Nectriaceae</taxon>
        <taxon>Fusarium</taxon>
        <taxon>Fusarium tricinctum species complex</taxon>
    </lineage>
</organism>
<evidence type="ECO:0008006" key="4">
    <source>
        <dbReference type="Google" id="ProtNLM"/>
    </source>
</evidence>
<evidence type="ECO:0000313" key="3">
    <source>
        <dbReference type="Proteomes" id="UP000813427"/>
    </source>
</evidence>
<feature type="chain" id="PRO_5035476157" description="Secreted protein" evidence="1">
    <location>
        <begin position="19"/>
        <end position="91"/>
    </location>
</feature>
<name>A0A8K0S4Q9_9HYPO</name>
<evidence type="ECO:0000256" key="1">
    <source>
        <dbReference type="SAM" id="SignalP"/>
    </source>
</evidence>
<reference evidence="2" key="1">
    <citation type="journal article" date="2021" name="Nat. Commun.">
        <title>Genetic determinants of endophytism in the Arabidopsis root mycobiome.</title>
        <authorList>
            <person name="Mesny F."/>
            <person name="Miyauchi S."/>
            <person name="Thiergart T."/>
            <person name="Pickel B."/>
            <person name="Atanasova L."/>
            <person name="Karlsson M."/>
            <person name="Huettel B."/>
            <person name="Barry K.W."/>
            <person name="Haridas S."/>
            <person name="Chen C."/>
            <person name="Bauer D."/>
            <person name="Andreopoulos W."/>
            <person name="Pangilinan J."/>
            <person name="LaButti K."/>
            <person name="Riley R."/>
            <person name="Lipzen A."/>
            <person name="Clum A."/>
            <person name="Drula E."/>
            <person name="Henrissat B."/>
            <person name="Kohler A."/>
            <person name="Grigoriev I.V."/>
            <person name="Martin F.M."/>
            <person name="Hacquard S."/>
        </authorList>
    </citation>
    <scope>NUCLEOTIDE SEQUENCE</scope>
    <source>
        <strain evidence="2">MPI-SDFR-AT-0068</strain>
    </source>
</reference>
<keyword evidence="1" id="KW-0732">Signal</keyword>
<proteinExistence type="predicted"/>
<evidence type="ECO:0000313" key="2">
    <source>
        <dbReference type="EMBL" id="KAH7251854.1"/>
    </source>
</evidence>
<accession>A0A8K0S4Q9</accession>
<sequence>MVLTGYFFLTSIFSFISGANLQRSLARVIPFSSLVHARPSPQMAPRHLALILITSHRPLMATRLTANLDCWFQLELAHAVEERSTIFGKFP</sequence>
<dbReference type="AlphaFoldDB" id="A0A8K0S4Q9"/>
<dbReference type="EMBL" id="JAGPXF010000003">
    <property type="protein sequence ID" value="KAH7251854.1"/>
    <property type="molecule type" value="Genomic_DNA"/>
</dbReference>
<keyword evidence="3" id="KW-1185">Reference proteome</keyword>